<accession>A0ABN0WNE2</accession>
<feature type="transmembrane region" description="Helical" evidence="1">
    <location>
        <begin position="97"/>
        <end position="123"/>
    </location>
</feature>
<sequence length="129" mass="14724">MKSWMKALPRYILGFIFLVAGINGYFVIFNLDPYIATSDEAMQVFQLPYLLVLEKSLEIICGCLLLINRFVPLALAILAPLIANIFLLHLLHDHSLLVLAIILLLCETYLLFIYRANFVSLFVKKAVHK</sequence>
<keyword evidence="3" id="KW-1185">Reference proteome</keyword>
<keyword evidence="1" id="KW-0812">Transmembrane</keyword>
<organism evidence="2 3">
    <name type="scientific">Bacillus carboniphilus</name>
    <dbReference type="NCBI Taxonomy" id="86663"/>
    <lineage>
        <taxon>Bacteria</taxon>
        <taxon>Bacillati</taxon>
        <taxon>Bacillota</taxon>
        <taxon>Bacilli</taxon>
        <taxon>Bacillales</taxon>
        <taxon>Bacillaceae</taxon>
        <taxon>Bacillus</taxon>
    </lineage>
</organism>
<evidence type="ECO:0000313" key="2">
    <source>
        <dbReference type="EMBL" id="GAA0342604.1"/>
    </source>
</evidence>
<feature type="transmembrane region" description="Helical" evidence="1">
    <location>
        <begin position="74"/>
        <end position="91"/>
    </location>
</feature>
<evidence type="ECO:0008006" key="4">
    <source>
        <dbReference type="Google" id="ProtNLM"/>
    </source>
</evidence>
<dbReference type="RefSeq" id="WP_343802288.1">
    <property type="nucleotide sequence ID" value="NZ_BAAADJ010000061.1"/>
</dbReference>
<evidence type="ECO:0000313" key="3">
    <source>
        <dbReference type="Proteomes" id="UP001500782"/>
    </source>
</evidence>
<name>A0ABN0WNE2_9BACI</name>
<keyword evidence="1" id="KW-1133">Transmembrane helix</keyword>
<proteinExistence type="predicted"/>
<gene>
    <name evidence="2" type="ORF">GCM10008967_36300</name>
</gene>
<evidence type="ECO:0000256" key="1">
    <source>
        <dbReference type="SAM" id="Phobius"/>
    </source>
</evidence>
<feature type="transmembrane region" description="Helical" evidence="1">
    <location>
        <begin position="12"/>
        <end position="29"/>
    </location>
</feature>
<reference evidence="2 3" key="1">
    <citation type="journal article" date="2019" name="Int. J. Syst. Evol. Microbiol.">
        <title>The Global Catalogue of Microorganisms (GCM) 10K type strain sequencing project: providing services to taxonomists for standard genome sequencing and annotation.</title>
        <authorList>
            <consortium name="The Broad Institute Genomics Platform"/>
            <consortium name="The Broad Institute Genome Sequencing Center for Infectious Disease"/>
            <person name="Wu L."/>
            <person name="Ma J."/>
        </authorList>
    </citation>
    <scope>NUCLEOTIDE SEQUENCE [LARGE SCALE GENOMIC DNA]</scope>
    <source>
        <strain evidence="2 3">JCM 9731</strain>
    </source>
</reference>
<protein>
    <recommendedName>
        <fullName evidence="4">DoxX family protein</fullName>
    </recommendedName>
</protein>
<feature type="transmembrane region" description="Helical" evidence="1">
    <location>
        <begin position="49"/>
        <end position="67"/>
    </location>
</feature>
<dbReference type="EMBL" id="BAAADJ010000061">
    <property type="protein sequence ID" value="GAA0342604.1"/>
    <property type="molecule type" value="Genomic_DNA"/>
</dbReference>
<dbReference type="Proteomes" id="UP001500782">
    <property type="component" value="Unassembled WGS sequence"/>
</dbReference>
<keyword evidence="1" id="KW-0472">Membrane</keyword>
<comment type="caution">
    <text evidence="2">The sequence shown here is derived from an EMBL/GenBank/DDBJ whole genome shotgun (WGS) entry which is preliminary data.</text>
</comment>